<protein>
    <submittedName>
        <fullName evidence="3">Aste57867_10793 protein</fullName>
    </submittedName>
</protein>
<dbReference type="AlphaFoldDB" id="A0A485KS05"/>
<dbReference type="OrthoDB" id="67686at2759"/>
<reference evidence="3 4" key="1">
    <citation type="submission" date="2019-03" db="EMBL/GenBank/DDBJ databases">
        <authorList>
            <person name="Gaulin E."/>
            <person name="Dumas B."/>
        </authorList>
    </citation>
    <scope>NUCLEOTIDE SEQUENCE [LARGE SCALE GENOMIC DNA]</scope>
    <source>
        <strain evidence="3">CBS 568.67</strain>
    </source>
</reference>
<evidence type="ECO:0000313" key="2">
    <source>
        <dbReference type="EMBL" id="KAF0698599.1"/>
    </source>
</evidence>
<dbReference type="EMBL" id="VJMH01005229">
    <property type="protein sequence ID" value="KAF0698599.1"/>
    <property type="molecule type" value="Genomic_DNA"/>
</dbReference>
<feature type="region of interest" description="Disordered" evidence="1">
    <location>
        <begin position="48"/>
        <end position="79"/>
    </location>
</feature>
<dbReference type="Proteomes" id="UP000332933">
    <property type="component" value="Unassembled WGS sequence"/>
</dbReference>
<evidence type="ECO:0000313" key="3">
    <source>
        <dbReference type="EMBL" id="VFT87662.1"/>
    </source>
</evidence>
<reference evidence="2" key="2">
    <citation type="submission" date="2019-06" db="EMBL/GenBank/DDBJ databases">
        <title>Genomics analysis of Aphanomyces spp. identifies a new class of oomycete effector associated with host adaptation.</title>
        <authorList>
            <person name="Gaulin E."/>
        </authorList>
    </citation>
    <scope>NUCLEOTIDE SEQUENCE</scope>
    <source>
        <strain evidence="2">CBS 578.67</strain>
    </source>
</reference>
<evidence type="ECO:0000256" key="1">
    <source>
        <dbReference type="SAM" id="MobiDB-lite"/>
    </source>
</evidence>
<evidence type="ECO:0000313" key="4">
    <source>
        <dbReference type="Proteomes" id="UP000332933"/>
    </source>
</evidence>
<keyword evidence="4" id="KW-1185">Reference proteome</keyword>
<dbReference type="EMBL" id="CAADRA010005250">
    <property type="protein sequence ID" value="VFT87662.1"/>
    <property type="molecule type" value="Genomic_DNA"/>
</dbReference>
<gene>
    <name evidence="3" type="primary">Aste57867_10793</name>
    <name evidence="2" type="ORF">As57867_010753</name>
    <name evidence="3" type="ORF">ASTE57867_10793</name>
</gene>
<name>A0A485KS05_9STRA</name>
<sequence length="219" mass="24012">MFANLLSSKKKTTPLDAATTASLVKQQSQLLPPTSKKSSIAHWLFSKHKAPKDDSTKADAASASAPRSTKPLKPVKSASKTKCRDIGGVPECCRRFVRAALASKSSPDSTFQRITYRYVDGSWIQTHSTTVGGHRVPFFTSQVATLRRLRPFNHVLAPIEEENDPRAAWPLCESCHSFEYSNQSRTACVTLTTIVRRASAIPDEDEPMPTAVVAKEAIV</sequence>
<proteinExistence type="predicted"/>
<organism evidence="3 4">
    <name type="scientific">Aphanomyces stellatus</name>
    <dbReference type="NCBI Taxonomy" id="120398"/>
    <lineage>
        <taxon>Eukaryota</taxon>
        <taxon>Sar</taxon>
        <taxon>Stramenopiles</taxon>
        <taxon>Oomycota</taxon>
        <taxon>Saprolegniomycetes</taxon>
        <taxon>Saprolegniales</taxon>
        <taxon>Verrucalvaceae</taxon>
        <taxon>Aphanomyces</taxon>
    </lineage>
</organism>
<accession>A0A485KS05</accession>